<keyword evidence="10" id="KW-1133">Transmembrane helix</keyword>
<evidence type="ECO:0000256" key="4">
    <source>
        <dbReference type="ARBA" id="ARBA00022679"/>
    </source>
</evidence>
<evidence type="ECO:0000259" key="12">
    <source>
        <dbReference type="Pfam" id="PF07730"/>
    </source>
</evidence>
<dbReference type="EC" id="2.7.13.3" evidence="2"/>
<evidence type="ECO:0000313" key="15">
    <source>
        <dbReference type="Proteomes" id="UP001500483"/>
    </source>
</evidence>
<evidence type="ECO:0000313" key="14">
    <source>
        <dbReference type="EMBL" id="GAA3361189.1"/>
    </source>
</evidence>
<dbReference type="Gene3D" id="3.30.565.10">
    <property type="entry name" value="Histidine kinase-like ATPase, C-terminal domain"/>
    <property type="match status" value="1"/>
</dbReference>
<dbReference type="Pfam" id="PF07730">
    <property type="entry name" value="HisKA_3"/>
    <property type="match status" value="1"/>
</dbReference>
<evidence type="ECO:0000256" key="7">
    <source>
        <dbReference type="ARBA" id="ARBA00022840"/>
    </source>
</evidence>
<evidence type="ECO:0000256" key="9">
    <source>
        <dbReference type="SAM" id="MobiDB-lite"/>
    </source>
</evidence>
<comment type="caution">
    <text evidence="14">The sequence shown here is derived from an EMBL/GenBank/DDBJ whole genome shotgun (WGS) entry which is preliminary data.</text>
</comment>
<gene>
    <name evidence="14" type="ORF">GCM10020366_44170</name>
</gene>
<dbReference type="Gene3D" id="1.20.5.1930">
    <property type="match status" value="1"/>
</dbReference>
<keyword evidence="15" id="KW-1185">Reference proteome</keyword>
<evidence type="ECO:0000259" key="13">
    <source>
        <dbReference type="Pfam" id="PF23539"/>
    </source>
</evidence>
<sequence>MRILRGVPNALVKRAFLLDLAMVVLFTVMHALILHLESPGPPGRPWWSMMLVTVPAFALLLVRRRWPWVSLLAGLAAATTLTLVGVPENPLNFTILVGVYSVCQRSGTVGAVTATVLAMLWPVLYSWYDPPLSAFVSTVMASIDLFMVVGLAYAVRFGRQRAAQLEHTVELLDQARDQLAAEAVAGERARIAREFHDIVSHNLSVVALRAGVARALVDRDPGHAEQTLRELEHTSRAALGELRGLLGRLREEPAEQGAASGDDPGRHPAPGLHRVDHLVESVRGTGVVWRLDRRGEVRELGPGVEMAAYRIVQEAVTNVLKHAGSGYARVLLDYGSGALRLEVTNHATGPDSFARGLAEKVPGLSPVRGGGSGRGLIGLRERVALLGGTFTAHPVSNGFHLAAVLPCPENSDLA</sequence>
<name>A0ABP6RUX8_9PSEU</name>
<dbReference type="PANTHER" id="PTHR24421">
    <property type="entry name" value="NITRATE/NITRITE SENSOR PROTEIN NARX-RELATED"/>
    <property type="match status" value="1"/>
</dbReference>
<evidence type="ECO:0000256" key="5">
    <source>
        <dbReference type="ARBA" id="ARBA00022741"/>
    </source>
</evidence>
<feature type="transmembrane region" description="Helical" evidence="10">
    <location>
        <begin position="15"/>
        <end position="34"/>
    </location>
</feature>
<keyword evidence="10" id="KW-0812">Transmembrane</keyword>
<dbReference type="Pfam" id="PF02518">
    <property type="entry name" value="HATPase_c"/>
    <property type="match status" value="1"/>
</dbReference>
<dbReference type="EMBL" id="BAAAYK010000038">
    <property type="protein sequence ID" value="GAA3361189.1"/>
    <property type="molecule type" value="Genomic_DNA"/>
</dbReference>
<dbReference type="InterPro" id="IPR011712">
    <property type="entry name" value="Sig_transdc_His_kin_sub3_dim/P"/>
</dbReference>
<feature type="transmembrane region" description="Helical" evidence="10">
    <location>
        <begin position="46"/>
        <end position="62"/>
    </location>
</feature>
<keyword evidence="8" id="KW-0902">Two-component regulatory system</keyword>
<dbReference type="InterPro" id="IPR036890">
    <property type="entry name" value="HATPase_C_sf"/>
</dbReference>
<feature type="domain" description="Histidine kinase/HSP90-like ATPase" evidence="11">
    <location>
        <begin position="304"/>
        <end position="394"/>
    </location>
</feature>
<keyword evidence="10" id="KW-0472">Membrane</keyword>
<reference evidence="15" key="1">
    <citation type="journal article" date="2019" name="Int. J. Syst. Evol. Microbiol.">
        <title>The Global Catalogue of Microorganisms (GCM) 10K type strain sequencing project: providing services to taxonomists for standard genome sequencing and annotation.</title>
        <authorList>
            <consortium name="The Broad Institute Genomics Platform"/>
            <consortium name="The Broad Institute Genome Sequencing Center for Infectious Disease"/>
            <person name="Wu L."/>
            <person name="Ma J."/>
        </authorList>
    </citation>
    <scope>NUCLEOTIDE SEQUENCE [LARGE SCALE GENOMIC DNA]</scope>
    <source>
        <strain evidence="15">JCM 9687</strain>
    </source>
</reference>
<protein>
    <recommendedName>
        <fullName evidence="2">histidine kinase</fullName>
        <ecNumber evidence="2">2.7.13.3</ecNumber>
    </recommendedName>
</protein>
<dbReference type="InterPro" id="IPR050482">
    <property type="entry name" value="Sensor_HK_TwoCompSys"/>
</dbReference>
<feature type="domain" description="DUF7134" evidence="13">
    <location>
        <begin position="12"/>
        <end position="154"/>
    </location>
</feature>
<keyword evidence="5" id="KW-0547">Nucleotide-binding</keyword>
<feature type="domain" description="Signal transduction histidine kinase subgroup 3 dimerisation and phosphoacceptor" evidence="12">
    <location>
        <begin position="187"/>
        <end position="252"/>
    </location>
</feature>
<evidence type="ECO:0000256" key="2">
    <source>
        <dbReference type="ARBA" id="ARBA00012438"/>
    </source>
</evidence>
<dbReference type="Proteomes" id="UP001500483">
    <property type="component" value="Unassembled WGS sequence"/>
</dbReference>
<dbReference type="InterPro" id="IPR003594">
    <property type="entry name" value="HATPase_dom"/>
</dbReference>
<feature type="region of interest" description="Disordered" evidence="9">
    <location>
        <begin position="253"/>
        <end position="274"/>
    </location>
</feature>
<evidence type="ECO:0000256" key="8">
    <source>
        <dbReference type="ARBA" id="ARBA00023012"/>
    </source>
</evidence>
<accession>A0ABP6RUX8</accession>
<feature type="transmembrane region" description="Helical" evidence="10">
    <location>
        <begin position="107"/>
        <end position="128"/>
    </location>
</feature>
<proteinExistence type="predicted"/>
<feature type="transmembrane region" description="Helical" evidence="10">
    <location>
        <begin position="68"/>
        <end position="86"/>
    </location>
</feature>
<dbReference type="CDD" id="cd16917">
    <property type="entry name" value="HATPase_UhpB-NarQ-NarX-like"/>
    <property type="match status" value="1"/>
</dbReference>
<dbReference type="InterPro" id="IPR055558">
    <property type="entry name" value="DUF7134"/>
</dbReference>
<evidence type="ECO:0000256" key="3">
    <source>
        <dbReference type="ARBA" id="ARBA00022553"/>
    </source>
</evidence>
<comment type="catalytic activity">
    <reaction evidence="1">
        <text>ATP + protein L-histidine = ADP + protein N-phospho-L-histidine.</text>
        <dbReference type="EC" id="2.7.13.3"/>
    </reaction>
</comment>
<evidence type="ECO:0000256" key="1">
    <source>
        <dbReference type="ARBA" id="ARBA00000085"/>
    </source>
</evidence>
<evidence type="ECO:0000259" key="11">
    <source>
        <dbReference type="Pfam" id="PF02518"/>
    </source>
</evidence>
<dbReference type="Pfam" id="PF23539">
    <property type="entry name" value="DUF7134"/>
    <property type="match status" value="1"/>
</dbReference>
<organism evidence="14 15">
    <name type="scientific">Saccharopolyspora gregorii</name>
    <dbReference type="NCBI Taxonomy" id="33914"/>
    <lineage>
        <taxon>Bacteria</taxon>
        <taxon>Bacillati</taxon>
        <taxon>Actinomycetota</taxon>
        <taxon>Actinomycetes</taxon>
        <taxon>Pseudonocardiales</taxon>
        <taxon>Pseudonocardiaceae</taxon>
        <taxon>Saccharopolyspora</taxon>
    </lineage>
</organism>
<keyword evidence="6" id="KW-0418">Kinase</keyword>
<feature type="transmembrane region" description="Helical" evidence="10">
    <location>
        <begin position="134"/>
        <end position="155"/>
    </location>
</feature>
<keyword evidence="3" id="KW-0597">Phosphoprotein</keyword>
<evidence type="ECO:0000256" key="6">
    <source>
        <dbReference type="ARBA" id="ARBA00022777"/>
    </source>
</evidence>
<dbReference type="PANTHER" id="PTHR24421:SF10">
    <property type="entry name" value="NITRATE_NITRITE SENSOR PROTEIN NARQ"/>
    <property type="match status" value="1"/>
</dbReference>
<keyword evidence="4" id="KW-0808">Transferase</keyword>
<evidence type="ECO:0000256" key="10">
    <source>
        <dbReference type="SAM" id="Phobius"/>
    </source>
</evidence>
<dbReference type="SUPFAM" id="SSF55874">
    <property type="entry name" value="ATPase domain of HSP90 chaperone/DNA topoisomerase II/histidine kinase"/>
    <property type="match status" value="1"/>
</dbReference>
<keyword evidence="7" id="KW-0067">ATP-binding</keyword>